<feature type="domain" description="HIT" evidence="2">
    <location>
        <begin position="37"/>
        <end position="106"/>
    </location>
</feature>
<reference evidence="4" key="1">
    <citation type="submission" date="2018-05" db="EMBL/GenBank/DDBJ databases">
        <title>Luteimonas pekinense sp. nov., isolated from human Meibomian gland secretions, Beijing, China.</title>
        <authorList>
            <person name="Wen T."/>
            <person name="Bai H."/>
            <person name="Lv H."/>
        </authorList>
    </citation>
    <scope>NUCLEOTIDE SEQUENCE [LARGE SCALE GENOMIC DNA]</scope>
    <source>
        <strain evidence="4">83-4</strain>
    </source>
</reference>
<accession>A0A344J475</accession>
<name>A0A344J475_9GAMM</name>
<dbReference type="SUPFAM" id="SSF54197">
    <property type="entry name" value="HIT-like"/>
    <property type="match status" value="1"/>
</dbReference>
<dbReference type="InterPro" id="IPR011146">
    <property type="entry name" value="HIT-like"/>
</dbReference>
<dbReference type="GO" id="GO:0003824">
    <property type="term" value="F:catalytic activity"/>
    <property type="evidence" value="ECO:0007669"/>
    <property type="project" value="InterPro"/>
</dbReference>
<protein>
    <recommendedName>
        <fullName evidence="2">HIT domain-containing protein</fullName>
    </recommendedName>
</protein>
<sequence>MADLFELDARLAGDTHRLARWPLCDVLLMDDARYPWLILVPRIAGARELIDLDEADRLQLWREIDAASLAMRDAFAPDKLNIGALGNVVSQLHIHVIARYTHDDAWPAPVWGAHPRQPRDAHTRSAITAHILPALPRFAFEESR</sequence>
<dbReference type="Gene3D" id="3.30.428.10">
    <property type="entry name" value="HIT-like"/>
    <property type="match status" value="1"/>
</dbReference>
<dbReference type="OrthoDB" id="9799145at2"/>
<keyword evidence="4" id="KW-1185">Reference proteome</keyword>
<dbReference type="EMBL" id="CP029556">
    <property type="protein sequence ID" value="AXA83835.1"/>
    <property type="molecule type" value="Genomic_DNA"/>
</dbReference>
<evidence type="ECO:0000313" key="3">
    <source>
        <dbReference type="EMBL" id="AXA83835.1"/>
    </source>
</evidence>
<dbReference type="Proteomes" id="UP000251842">
    <property type="component" value="Chromosome"/>
</dbReference>
<dbReference type="RefSeq" id="WP_112926050.1">
    <property type="nucleotide sequence ID" value="NZ_CP029556.1"/>
</dbReference>
<evidence type="ECO:0000313" key="4">
    <source>
        <dbReference type="Proteomes" id="UP000251842"/>
    </source>
</evidence>
<gene>
    <name evidence="3" type="ORF">DCD74_03255</name>
</gene>
<dbReference type="PROSITE" id="PS51084">
    <property type="entry name" value="HIT_2"/>
    <property type="match status" value="1"/>
</dbReference>
<evidence type="ECO:0000259" key="2">
    <source>
        <dbReference type="PROSITE" id="PS51084"/>
    </source>
</evidence>
<evidence type="ECO:0000256" key="1">
    <source>
        <dbReference type="PROSITE-ProRule" id="PRU00464"/>
    </source>
</evidence>
<organism evidence="3 4">
    <name type="scientific">Solilutibacter oculi</name>
    <dbReference type="NCBI Taxonomy" id="2698682"/>
    <lineage>
        <taxon>Bacteria</taxon>
        <taxon>Pseudomonadati</taxon>
        <taxon>Pseudomonadota</taxon>
        <taxon>Gammaproteobacteria</taxon>
        <taxon>Lysobacterales</taxon>
        <taxon>Lysobacteraceae</taxon>
        <taxon>Solilutibacter</taxon>
    </lineage>
</organism>
<dbReference type="PIRSF" id="PIRSF000714">
    <property type="entry name" value="HIT"/>
    <property type="match status" value="1"/>
</dbReference>
<dbReference type="InterPro" id="IPR036265">
    <property type="entry name" value="HIT-like_sf"/>
</dbReference>
<comment type="caution">
    <text evidence="1">Lacks conserved residue(s) required for the propagation of feature annotation.</text>
</comment>
<proteinExistence type="predicted"/>
<dbReference type="InterPro" id="IPR026026">
    <property type="entry name" value="HIT_Hint"/>
</dbReference>
<dbReference type="KEGG" id="lue:DCD74_03255"/>
<dbReference type="AlphaFoldDB" id="A0A344J475"/>
<dbReference type="Pfam" id="PF01230">
    <property type="entry name" value="HIT"/>
    <property type="match status" value="1"/>
</dbReference>